<dbReference type="EC" id="2.3.1.-" evidence="5"/>
<dbReference type="GO" id="GO:0042619">
    <property type="term" value="P:poly-hydroxybutyrate biosynthetic process"/>
    <property type="evidence" value="ECO:0007669"/>
    <property type="project" value="InterPro"/>
</dbReference>
<evidence type="ECO:0000256" key="1">
    <source>
        <dbReference type="ARBA" id="ARBA00022679"/>
    </source>
</evidence>
<dbReference type="InterPro" id="IPR029058">
    <property type="entry name" value="AB_hydrolase_fold"/>
</dbReference>
<gene>
    <name evidence="5" type="primary">phbC</name>
    <name evidence="5" type="ORF">NCTC10741_01917</name>
</gene>
<evidence type="ECO:0000256" key="3">
    <source>
        <dbReference type="SAM" id="MobiDB-lite"/>
    </source>
</evidence>
<dbReference type="Pfam" id="PF07167">
    <property type="entry name" value="PhaC_N"/>
    <property type="match status" value="1"/>
</dbReference>
<dbReference type="OrthoDB" id="7208816at2"/>
<dbReference type="PANTHER" id="PTHR36837:SF5">
    <property type="entry name" value="POLY-3-HYDROXYBUTYRATE SYNTHASE"/>
    <property type="match status" value="1"/>
</dbReference>
<evidence type="ECO:0000256" key="2">
    <source>
        <dbReference type="ARBA" id="ARBA00023315"/>
    </source>
</evidence>
<keyword evidence="2 5" id="KW-0012">Acyltransferase</keyword>
<sequence>MTTTDTDQTPEDEFGAPLDMLLVNSTKSFASRMMPNAAWARMAQSLAGKPVTVAERGAGLVKELGLIAAGKSQRAPKKGDFRFSDPAWKENPLLRRVEQAYLAASDTADQLYEDADLDWKDAEKMRFVLDNAIEGLSPTNSPLLNPLGWKALIDTGGLSALRGAKNFARDMSSTPRIPSMIDPDAYTVGETLATTKGTVVLRTRMFELIHYAPQTKQVREVPLLLVPPVINKFYIMDIAPGRSLIEYYVKGGQQVFAISWRNPSARHRDWGFDEYGESIVKALDALEVITGADKANVFATCSGGILTSMMISHLFATGHGDRIAGLTLGVTVLDQSHAGLGSALASERGAEAAIRSSASKGYLDGAAMAEMFAWLRPTDLVWRYWVNNYIQGKSPAPFDVLFWNADTTRMTASLHKDMVMMGLHNTLVTPGEQMMMGTPVDLSKIECDAYVLGGISDHICPWQATERSAALLGSKDNTYVLSTAGHIAALVNPPGNPKSSFRTGPVLQDQTPEEWFEAAEKQAGSWWPHHLAWLGERSGAEVDAPTQLGAPGYEPLAPAPGTFVHEK</sequence>
<organism evidence="5 6">
    <name type="scientific">Tsukamurella paurometabola</name>
    <name type="common">Corynebacterium paurometabolum</name>
    <dbReference type="NCBI Taxonomy" id="2061"/>
    <lineage>
        <taxon>Bacteria</taxon>
        <taxon>Bacillati</taxon>
        <taxon>Actinomycetota</taxon>
        <taxon>Actinomycetes</taxon>
        <taxon>Mycobacteriales</taxon>
        <taxon>Tsukamurellaceae</taxon>
        <taxon>Tsukamurella</taxon>
    </lineage>
</organism>
<name>A0A3P8MC70_TSUPA</name>
<dbReference type="Proteomes" id="UP000271626">
    <property type="component" value="Chromosome"/>
</dbReference>
<evidence type="ECO:0000259" key="4">
    <source>
        <dbReference type="Pfam" id="PF07167"/>
    </source>
</evidence>
<dbReference type="EMBL" id="LR131273">
    <property type="protein sequence ID" value="VDR38786.1"/>
    <property type="molecule type" value="Genomic_DNA"/>
</dbReference>
<dbReference type="InterPro" id="IPR010941">
    <property type="entry name" value="PhaC_N"/>
</dbReference>
<dbReference type="Gene3D" id="3.40.50.1820">
    <property type="entry name" value="alpha/beta hydrolase"/>
    <property type="match status" value="1"/>
</dbReference>
<evidence type="ECO:0000313" key="5">
    <source>
        <dbReference type="EMBL" id="VDR38786.1"/>
    </source>
</evidence>
<dbReference type="SUPFAM" id="SSF53474">
    <property type="entry name" value="alpha/beta-Hydrolases"/>
    <property type="match status" value="1"/>
</dbReference>
<keyword evidence="1 5" id="KW-0808">Transferase</keyword>
<proteinExistence type="predicted"/>
<protein>
    <submittedName>
        <fullName evidence="5">Poly-beta-hydroxybutyrate polymerase</fullName>
        <ecNumber evidence="5">2.3.1.-</ecNumber>
    </submittedName>
</protein>
<dbReference type="GO" id="GO:0016746">
    <property type="term" value="F:acyltransferase activity"/>
    <property type="evidence" value="ECO:0007669"/>
    <property type="project" value="UniProtKB-KW"/>
</dbReference>
<feature type="domain" description="Poly-beta-hydroxybutyrate polymerase N-terminal" evidence="4">
    <location>
        <begin position="80"/>
        <end position="247"/>
    </location>
</feature>
<feature type="region of interest" description="Disordered" evidence="3">
    <location>
        <begin position="543"/>
        <end position="567"/>
    </location>
</feature>
<accession>A0A3P8MC70</accession>
<evidence type="ECO:0000313" key="6">
    <source>
        <dbReference type="Proteomes" id="UP000271626"/>
    </source>
</evidence>
<dbReference type="AlphaFoldDB" id="A0A3P8MC70"/>
<dbReference type="RefSeq" id="WP_126195971.1">
    <property type="nucleotide sequence ID" value="NZ_CP085954.1"/>
</dbReference>
<dbReference type="PANTHER" id="PTHR36837">
    <property type="entry name" value="POLY(3-HYDROXYALKANOATE) POLYMERASE SUBUNIT PHAC"/>
    <property type="match status" value="1"/>
</dbReference>
<reference evidence="5 6" key="1">
    <citation type="submission" date="2018-12" db="EMBL/GenBank/DDBJ databases">
        <authorList>
            <consortium name="Pathogen Informatics"/>
        </authorList>
    </citation>
    <scope>NUCLEOTIDE SEQUENCE [LARGE SCALE GENOMIC DNA]</scope>
    <source>
        <strain evidence="5 6">NCTC10741</strain>
    </source>
</reference>
<dbReference type="InterPro" id="IPR051321">
    <property type="entry name" value="PHA/PHB_synthase"/>
</dbReference>